<name>A0A1W1BWD6_9ZZZZ</name>
<evidence type="ECO:0000256" key="1">
    <source>
        <dbReference type="SAM" id="Phobius"/>
    </source>
</evidence>
<organism evidence="2">
    <name type="scientific">hydrothermal vent metagenome</name>
    <dbReference type="NCBI Taxonomy" id="652676"/>
    <lineage>
        <taxon>unclassified sequences</taxon>
        <taxon>metagenomes</taxon>
        <taxon>ecological metagenomes</taxon>
    </lineage>
</organism>
<reference evidence="2" key="1">
    <citation type="submission" date="2016-10" db="EMBL/GenBank/DDBJ databases">
        <authorList>
            <person name="de Groot N.N."/>
        </authorList>
    </citation>
    <scope>NUCLEOTIDE SEQUENCE</scope>
</reference>
<sequence length="89" mass="10285">MLKETFLEVKKIAKKRDVEITEIDLRTGITKEQEQSGQIVKICLDEIDVLTPLFSFWVCWVIVMGGMNGIYIQIKIHWIVHNIVGLKSI</sequence>
<keyword evidence="1" id="KW-0812">Transmembrane</keyword>
<dbReference type="AlphaFoldDB" id="A0A1W1BWD6"/>
<gene>
    <name evidence="2" type="ORF">MNB_SV-14-1319</name>
</gene>
<evidence type="ECO:0000313" key="2">
    <source>
        <dbReference type="EMBL" id="SFV57839.1"/>
    </source>
</evidence>
<dbReference type="EMBL" id="FPHN01000082">
    <property type="protein sequence ID" value="SFV57839.1"/>
    <property type="molecule type" value="Genomic_DNA"/>
</dbReference>
<proteinExistence type="predicted"/>
<keyword evidence="1" id="KW-0472">Membrane</keyword>
<feature type="transmembrane region" description="Helical" evidence="1">
    <location>
        <begin position="54"/>
        <end position="72"/>
    </location>
</feature>
<keyword evidence="1" id="KW-1133">Transmembrane helix</keyword>
<accession>A0A1W1BWD6</accession>
<protein>
    <submittedName>
        <fullName evidence="2">Uncharacterized protein</fullName>
    </submittedName>
</protein>